<dbReference type="PROSITE" id="PS00972">
    <property type="entry name" value="USP_1"/>
    <property type="match status" value="1"/>
</dbReference>
<keyword evidence="4" id="KW-0833">Ubl conjugation pathway</keyword>
<reference evidence="10 11" key="1">
    <citation type="submission" date="2016-06" db="EMBL/GenBank/DDBJ databases">
        <authorList>
            <person name="Kjaerup R.B."/>
            <person name="Dalgaard T.S."/>
            <person name="Juul-Madsen H.R."/>
        </authorList>
    </citation>
    <scope>NUCLEOTIDE SEQUENCE [LARGE SCALE GENOMIC DNA]</scope>
</reference>
<dbReference type="InterPro" id="IPR001394">
    <property type="entry name" value="Peptidase_C19_UCH"/>
</dbReference>
<evidence type="ECO:0000313" key="11">
    <source>
        <dbReference type="Proteomes" id="UP000215127"/>
    </source>
</evidence>
<comment type="catalytic activity">
    <reaction evidence="1">
        <text>Thiol-dependent hydrolysis of ester, thioester, amide, peptide and isopeptide bonds formed by the C-terminal Gly of ubiquitin (a 76-residue protein attached to proteins as an intracellular targeting signal).</text>
        <dbReference type="EC" id="3.4.19.12"/>
    </reaction>
</comment>
<organism evidence="10 11">
    <name type="scientific">Zymoseptoria tritici (strain ST99CH_3D7)</name>
    <dbReference type="NCBI Taxonomy" id="1276538"/>
    <lineage>
        <taxon>Eukaryota</taxon>
        <taxon>Fungi</taxon>
        <taxon>Dikarya</taxon>
        <taxon>Ascomycota</taxon>
        <taxon>Pezizomycotina</taxon>
        <taxon>Dothideomycetes</taxon>
        <taxon>Dothideomycetidae</taxon>
        <taxon>Mycosphaerellales</taxon>
        <taxon>Mycosphaerellaceae</taxon>
        <taxon>Zymoseptoria</taxon>
    </lineage>
</organism>
<dbReference type="GO" id="GO:0043161">
    <property type="term" value="P:proteasome-mediated ubiquitin-dependent protein catabolic process"/>
    <property type="evidence" value="ECO:0007669"/>
    <property type="project" value="InterPro"/>
</dbReference>
<proteinExistence type="predicted"/>
<dbReference type="InterPro" id="IPR018200">
    <property type="entry name" value="USP_CS"/>
</dbReference>
<dbReference type="InterPro" id="IPR028889">
    <property type="entry name" value="USP"/>
</dbReference>
<dbReference type="Gene3D" id="3.90.70.10">
    <property type="entry name" value="Cysteine proteinases"/>
    <property type="match status" value="1"/>
</dbReference>
<keyword evidence="7" id="KW-0175">Coiled coil</keyword>
<feature type="coiled-coil region" evidence="7">
    <location>
        <begin position="1044"/>
        <end position="1071"/>
    </location>
</feature>
<feature type="compositionally biased region" description="Basic and acidic residues" evidence="8">
    <location>
        <begin position="1272"/>
        <end position="1281"/>
    </location>
</feature>
<dbReference type="EMBL" id="LT853702">
    <property type="protein sequence ID" value="SMQ55006.1"/>
    <property type="molecule type" value="Genomic_DNA"/>
</dbReference>
<protein>
    <recommendedName>
        <fullName evidence="2">ubiquitinyl hydrolase 1</fullName>
        <ecNumber evidence="2">3.4.19.12</ecNumber>
    </recommendedName>
</protein>
<dbReference type="GO" id="GO:0004843">
    <property type="term" value="F:cysteine-type deubiquitinase activity"/>
    <property type="evidence" value="ECO:0007669"/>
    <property type="project" value="UniProtKB-EC"/>
</dbReference>
<dbReference type="SUPFAM" id="SSF54001">
    <property type="entry name" value="Cysteine proteinases"/>
    <property type="match status" value="1"/>
</dbReference>
<dbReference type="GO" id="GO:0070628">
    <property type="term" value="F:proteasome binding"/>
    <property type="evidence" value="ECO:0007669"/>
    <property type="project" value="TreeGrafter"/>
</dbReference>
<evidence type="ECO:0000256" key="4">
    <source>
        <dbReference type="ARBA" id="ARBA00022786"/>
    </source>
</evidence>
<dbReference type="PROSITE" id="PS00973">
    <property type="entry name" value="USP_2"/>
    <property type="match status" value="1"/>
</dbReference>
<keyword evidence="11" id="KW-1185">Reference proteome</keyword>
<feature type="region of interest" description="Disordered" evidence="8">
    <location>
        <begin position="1224"/>
        <end position="1292"/>
    </location>
</feature>
<dbReference type="PANTHER" id="PTHR43982:SF6">
    <property type="entry name" value="UBIQUITIN CARBOXYL-TERMINAL HYDROLASE 2-RELATED"/>
    <property type="match status" value="1"/>
</dbReference>
<feature type="domain" description="USP" evidence="9">
    <location>
        <begin position="605"/>
        <end position="1142"/>
    </location>
</feature>
<feature type="region of interest" description="Disordered" evidence="8">
    <location>
        <begin position="716"/>
        <end position="756"/>
    </location>
</feature>
<accession>A0A1X7S5N8</accession>
<sequence>MSSAGKTAPKLFHDFLAFDPLKVHNNANILTDIPPPVGEGPQISPGIGSCKHDYSTKWKQSISPALDERPQRGSQYKAAVVCKKCRLHAYVQIAYLDDATNPCTRAEFPLHHFVRRQEEDETTHNRIVYAWVCSAPECCAHLKATYRLPRLAQADVKLLTDPALLQSRFDATFRADPAREGLKLATPMDAIGRLRRYLKDALNPEHTRRTFPANNKRFMEAFGVDGQDCAELLNKLGFRFQPTSGSELDGTVQDATWTLPNPAEIASRFQADGESHREALEDVDAELVAWMYELASRLSVPNPASAEGWPSADRDIERLLAAQGYKRHPSLRRAGVSNEDLAYFASLGAQPDFADELVVFAFDRQFECDPSNGPYYLECLQVITAARGTEQLQLKVATLESQDLISRRDLTNAYRSLNCTRTESDERILGLFQVRQSDTGPSGQEDLRQALYKIGMSRQSQRLINASRQTIETYEDALLWIGNGVDKNTADEMLLATAVTQGNEQTSGTEMAKKAISIIAKERKSNTLNNWLLGSDTNGHSMGVEEALRHLGVSESFSTLDKEVLSTVLAAARTDRPGEQTEKAVAVLEQAMASWTTHSADTWPVGLTSHGNTCYLNSLLQYYFSIKPLRDIILDYDRFKLDTEQYLEKDERVGQRKISMVEIKGGQRFAEDLKFLFERMIKDPREHFKPEEDLVCRAFLEPKDFALLASSIREEQAASKANGPSLEAAVDEKLSEDTTTAAAPAESQGSRQSDASSVTLIGDEMDVAMNDARAPTPPASPKLDSQKPEDAPPPLPPRRFSTAKEQALVIAQQNAKSQQDVTEVHDGIMFRLRSGMMPKGVDEGGEQQDDLRGLFSIGLAETAVLKGADGKQKELSDSSIQLNVPTEPTDIYAALDAIFDLQSINENSAGGAIETYRTIRRLPPLLQINIPRIGFSEARGGAYKSEVTVKLQDDLYLDRYTDHNQSEILPRRKACWGWRKQLQQLRQEQCALSKTPVDLDGPSAVNETANYLNMVGAMGDELEDIGVGRIDVPSELSFALTCDAEEQGNRLGQLQKEIEDLSKKLEGQFDEMKEIKYCLAAVFIHRGTHGHGHYWIYIKDFAKGIWRKYNDEKVEEYANVSEILEAKTWEHGTPTYAVYVQDQGKLDIIQPVCRAPEALPAPPEQAPEQAQLQPTTFKASEPRKEGFLRGDSPTLVNEGGDKTWDGLRIQSDIIPNEQAGAFLEPGHDFTEADGVSSPIASKLKRKSERDLRNPHGDGRRVKGRSGSGEKSGLSEERRDSFTARLSRSPSKH</sequence>
<name>A0A1X7S5N8_ZYMT9</name>
<dbReference type="EC" id="3.4.19.12" evidence="2"/>
<evidence type="ECO:0000256" key="6">
    <source>
        <dbReference type="ARBA" id="ARBA00022807"/>
    </source>
</evidence>
<dbReference type="Pfam" id="PF00443">
    <property type="entry name" value="UCH"/>
    <property type="match status" value="1"/>
</dbReference>
<dbReference type="GO" id="GO:0016579">
    <property type="term" value="P:protein deubiquitination"/>
    <property type="evidence" value="ECO:0007669"/>
    <property type="project" value="InterPro"/>
</dbReference>
<evidence type="ECO:0000256" key="1">
    <source>
        <dbReference type="ARBA" id="ARBA00000707"/>
    </source>
</evidence>
<dbReference type="PROSITE" id="PS50235">
    <property type="entry name" value="USP_3"/>
    <property type="match status" value="1"/>
</dbReference>
<gene>
    <name evidence="10" type="ORF">ZT3D7_G10161</name>
</gene>
<evidence type="ECO:0000256" key="3">
    <source>
        <dbReference type="ARBA" id="ARBA00022670"/>
    </source>
</evidence>
<feature type="compositionally biased region" description="Polar residues" evidence="8">
    <location>
        <begin position="1283"/>
        <end position="1292"/>
    </location>
</feature>
<keyword evidence="5" id="KW-0378">Hydrolase</keyword>
<dbReference type="InterPro" id="IPR025305">
    <property type="entry name" value="UCH_repeat_domain"/>
</dbReference>
<dbReference type="GO" id="GO:0061136">
    <property type="term" value="P:regulation of proteasomal protein catabolic process"/>
    <property type="evidence" value="ECO:0007669"/>
    <property type="project" value="TreeGrafter"/>
</dbReference>
<feature type="region of interest" description="Disordered" evidence="8">
    <location>
        <begin position="770"/>
        <end position="799"/>
    </location>
</feature>
<dbReference type="PANTHER" id="PTHR43982">
    <property type="entry name" value="UBIQUITIN CARBOXYL-TERMINAL HYDROLASE"/>
    <property type="match status" value="1"/>
</dbReference>
<evidence type="ECO:0000256" key="5">
    <source>
        <dbReference type="ARBA" id="ARBA00022801"/>
    </source>
</evidence>
<dbReference type="Pfam" id="PF13446">
    <property type="entry name" value="RPT"/>
    <property type="match status" value="2"/>
</dbReference>
<dbReference type="InterPro" id="IPR038765">
    <property type="entry name" value="Papain-like_cys_pep_sf"/>
</dbReference>
<evidence type="ECO:0000256" key="2">
    <source>
        <dbReference type="ARBA" id="ARBA00012759"/>
    </source>
</evidence>
<feature type="compositionally biased region" description="Basic and acidic residues" evidence="8">
    <location>
        <begin position="1247"/>
        <end position="1260"/>
    </location>
</feature>
<feature type="region of interest" description="Disordered" evidence="8">
    <location>
        <begin position="1159"/>
        <end position="1203"/>
    </location>
</feature>
<evidence type="ECO:0000256" key="8">
    <source>
        <dbReference type="SAM" id="MobiDB-lite"/>
    </source>
</evidence>
<evidence type="ECO:0000256" key="7">
    <source>
        <dbReference type="SAM" id="Coils"/>
    </source>
</evidence>
<keyword evidence="6" id="KW-0788">Thiol protease</keyword>
<dbReference type="Proteomes" id="UP000215127">
    <property type="component" value="Chromosome 11"/>
</dbReference>
<feature type="compositionally biased region" description="Polar residues" evidence="8">
    <location>
        <begin position="737"/>
        <end position="756"/>
    </location>
</feature>
<evidence type="ECO:0000259" key="9">
    <source>
        <dbReference type="PROSITE" id="PS50235"/>
    </source>
</evidence>
<evidence type="ECO:0000313" key="10">
    <source>
        <dbReference type="EMBL" id="SMQ55006.1"/>
    </source>
</evidence>
<dbReference type="InterPro" id="IPR044635">
    <property type="entry name" value="UBP14-like"/>
</dbReference>
<dbReference type="STRING" id="1276538.A0A1X7S5N8"/>
<keyword evidence="3" id="KW-0645">Protease</keyword>